<keyword evidence="2 6" id="KW-0812">Transmembrane</keyword>
<feature type="transmembrane region" description="Helical" evidence="6">
    <location>
        <begin position="255"/>
        <end position="275"/>
    </location>
</feature>
<comment type="subcellular location">
    <subcellularLocation>
        <location evidence="1">Membrane</location>
        <topology evidence="1">Multi-pass membrane protein</topology>
    </subcellularLocation>
</comment>
<evidence type="ECO:0000256" key="4">
    <source>
        <dbReference type="ARBA" id="ARBA00023136"/>
    </source>
</evidence>
<dbReference type="AlphaFoldDB" id="A0A511KM94"/>
<name>A0A511KM94_RHOTO</name>
<evidence type="ECO:0000256" key="3">
    <source>
        <dbReference type="ARBA" id="ARBA00022989"/>
    </source>
</evidence>
<feature type="region of interest" description="Disordered" evidence="5">
    <location>
        <begin position="290"/>
        <end position="310"/>
    </location>
</feature>
<accession>A0A511KM94</accession>
<dbReference type="GO" id="GO:0022857">
    <property type="term" value="F:transmembrane transporter activity"/>
    <property type="evidence" value="ECO:0007669"/>
    <property type="project" value="TreeGrafter"/>
</dbReference>
<dbReference type="GO" id="GO:0005886">
    <property type="term" value="C:plasma membrane"/>
    <property type="evidence" value="ECO:0007669"/>
    <property type="project" value="TreeGrafter"/>
</dbReference>
<dbReference type="EMBL" id="BJWK01000011">
    <property type="protein sequence ID" value="GEM10634.1"/>
    <property type="molecule type" value="Genomic_DNA"/>
</dbReference>
<gene>
    <name evidence="7" type="ORF">Rt10032_c11g4651</name>
</gene>
<dbReference type="PANTHER" id="PTHR23502">
    <property type="entry name" value="MAJOR FACILITATOR SUPERFAMILY"/>
    <property type="match status" value="1"/>
</dbReference>
<dbReference type="Proteomes" id="UP000321518">
    <property type="component" value="Unassembled WGS sequence"/>
</dbReference>
<feature type="region of interest" description="Disordered" evidence="5">
    <location>
        <begin position="1"/>
        <end position="88"/>
    </location>
</feature>
<evidence type="ECO:0000313" key="8">
    <source>
        <dbReference type="Proteomes" id="UP000321518"/>
    </source>
</evidence>
<feature type="compositionally biased region" description="Basic and acidic residues" evidence="5">
    <location>
        <begin position="292"/>
        <end position="310"/>
    </location>
</feature>
<feature type="transmembrane region" description="Helical" evidence="6">
    <location>
        <begin position="200"/>
        <end position="219"/>
    </location>
</feature>
<reference evidence="7 8" key="1">
    <citation type="submission" date="2019-07" db="EMBL/GenBank/DDBJ databases">
        <title>Rhodotorula toruloides NBRC10032 genome sequencing.</title>
        <authorList>
            <person name="Shida Y."/>
            <person name="Takaku H."/>
            <person name="Ogasawara W."/>
            <person name="Mori K."/>
        </authorList>
    </citation>
    <scope>NUCLEOTIDE SEQUENCE [LARGE SCALE GENOMIC DNA]</scope>
    <source>
        <strain evidence="7 8">NBRC10032</strain>
    </source>
</reference>
<comment type="caution">
    <text evidence="7">The sequence shown here is derived from an EMBL/GenBank/DDBJ whole genome shotgun (WGS) entry which is preliminary data.</text>
</comment>
<dbReference type="InterPro" id="IPR036259">
    <property type="entry name" value="MFS_trans_sf"/>
</dbReference>
<feature type="transmembrane region" description="Helical" evidence="6">
    <location>
        <begin position="225"/>
        <end position="243"/>
    </location>
</feature>
<protein>
    <submittedName>
        <fullName evidence="7">Fructose facilitator</fullName>
    </submittedName>
</protein>
<evidence type="ECO:0000256" key="5">
    <source>
        <dbReference type="SAM" id="MobiDB-lite"/>
    </source>
</evidence>
<feature type="compositionally biased region" description="Basic residues" evidence="5">
    <location>
        <begin position="35"/>
        <end position="47"/>
    </location>
</feature>
<dbReference type="SUPFAM" id="SSF103473">
    <property type="entry name" value="MFS general substrate transporter"/>
    <property type="match status" value="1"/>
</dbReference>
<evidence type="ECO:0000313" key="7">
    <source>
        <dbReference type="EMBL" id="GEM10634.1"/>
    </source>
</evidence>
<evidence type="ECO:0000256" key="6">
    <source>
        <dbReference type="SAM" id="Phobius"/>
    </source>
</evidence>
<sequence length="324" mass="36278">MQAYKPTTIHASLFPAGDAAEDERVGHVPGDASKSKKTRRRLKKSPKSGRVLRDFGDEGEERAVPGSSLTEPRSCARKSDETTSRAPVELENESVKLKNESVEDLLMTSCPKSLILLVREPTILAFGLWIAYAWFLTFLFLPAIPLPFQHTSRAWPEGNGSLPYIALTIGCFIGSRTSRWTDSIYDRKREENNGMPVPEYRLLGAMFFAWLMPAGPFIFSFAQYGLVHWMGPTVALVLILPLFANQMVRGVRYQFAGLLLSLVASLALPLPYLLFKYGERIRAKSKFARSNEALEKERTTEGDGLEGRPKIAREATYPGSFLRK</sequence>
<keyword evidence="4 6" id="KW-0472">Membrane</keyword>
<keyword evidence="3 6" id="KW-1133">Transmembrane helix</keyword>
<evidence type="ECO:0000256" key="2">
    <source>
        <dbReference type="ARBA" id="ARBA00022692"/>
    </source>
</evidence>
<proteinExistence type="predicted"/>
<dbReference type="OrthoDB" id="5376138at2759"/>
<feature type="transmembrane region" description="Helical" evidence="6">
    <location>
        <begin position="122"/>
        <end position="141"/>
    </location>
</feature>
<evidence type="ECO:0000256" key="1">
    <source>
        <dbReference type="ARBA" id="ARBA00004141"/>
    </source>
</evidence>
<dbReference type="PANTHER" id="PTHR23502:SF45">
    <property type="entry name" value="MAJOR FACILITATOR SUPERFAMILY (MFS) PROFILE DOMAIN-CONTAINING PROTEIN"/>
    <property type="match status" value="1"/>
</dbReference>
<organism evidence="7 8">
    <name type="scientific">Rhodotorula toruloides</name>
    <name type="common">Yeast</name>
    <name type="synonym">Rhodosporidium toruloides</name>
    <dbReference type="NCBI Taxonomy" id="5286"/>
    <lineage>
        <taxon>Eukaryota</taxon>
        <taxon>Fungi</taxon>
        <taxon>Dikarya</taxon>
        <taxon>Basidiomycota</taxon>
        <taxon>Pucciniomycotina</taxon>
        <taxon>Microbotryomycetes</taxon>
        <taxon>Sporidiobolales</taxon>
        <taxon>Sporidiobolaceae</taxon>
        <taxon>Rhodotorula</taxon>
    </lineage>
</organism>